<reference evidence="3 4" key="2">
    <citation type="journal article" date="2016" name="Genome Announc.">
        <title>Genome Sequence of Nitrosomonas communis Strain Nm2, a Mesophilic Ammonia-Oxidizing Bacterium Isolated from Mediterranean Soil.</title>
        <authorList>
            <person name="Kozlowski J.A."/>
            <person name="Kits K.D."/>
            <person name="Stein L.Y."/>
        </authorList>
    </citation>
    <scope>NUCLEOTIDE SEQUENCE [LARGE SCALE GENOMIC DNA]</scope>
    <source>
        <strain evidence="3 4">Nm2</strain>
    </source>
</reference>
<dbReference type="NCBIfam" id="NF033545">
    <property type="entry name" value="transpos_IS630"/>
    <property type="match status" value="1"/>
</dbReference>
<dbReference type="InterPro" id="IPR002622">
    <property type="entry name" value="Transposase_14"/>
</dbReference>
<dbReference type="InterPro" id="IPR047655">
    <property type="entry name" value="Transpos_IS630-like"/>
</dbReference>
<dbReference type="Gene3D" id="3.30.420.10">
    <property type="entry name" value="Ribonuclease H-like superfamily/Ribonuclease H"/>
    <property type="match status" value="1"/>
</dbReference>
<dbReference type="EMBL" id="CP011451">
    <property type="protein sequence ID" value="AKH39148.1"/>
    <property type="molecule type" value="Genomic_DNA"/>
</dbReference>
<dbReference type="SUPFAM" id="SSF46689">
    <property type="entry name" value="Homeodomain-like"/>
    <property type="match status" value="1"/>
</dbReference>
<dbReference type="InterPro" id="IPR009057">
    <property type="entry name" value="Homeodomain-like_sf"/>
</dbReference>
<dbReference type="KEGG" id="nco:AAW31_17100"/>
<reference evidence="4" key="1">
    <citation type="submission" date="2015-05" db="EMBL/GenBank/DDBJ databases">
        <title>Draft genome of Nitrosomonas communis strain Nm2.</title>
        <authorList>
            <person name="Kozlowski J.A."/>
            <person name="Kits K.D."/>
            <person name="Stein L.Y."/>
        </authorList>
    </citation>
    <scope>NUCLEOTIDE SEQUENCE [LARGE SCALE GENOMIC DNA]</scope>
    <source>
        <strain evidence="4">Nm2</strain>
    </source>
</reference>
<dbReference type="PATRIC" id="fig|44574.3.peg.4117"/>
<dbReference type="PANTHER" id="PTHR46564:SF1">
    <property type="entry name" value="TRANSPOSASE"/>
    <property type="match status" value="1"/>
</dbReference>
<dbReference type="AlphaFoldDB" id="A0A0F7KJ66"/>
<dbReference type="PANTHER" id="PTHR46564">
    <property type="entry name" value="TRANSPOSASE"/>
    <property type="match status" value="1"/>
</dbReference>
<feature type="domain" description="Tc1-like transposase DDE" evidence="2">
    <location>
        <begin position="130"/>
        <end position="261"/>
    </location>
</feature>
<sequence>MTYPILFRRKVLSVREKENLSMAQVAKRFGVGVASVMRWIKTPDPKTTRNKPATKINMEMLAQDIKNYPDAYQYERTKRLGVSKQGINHALKRLGVTYKKKSLCHPKASEKERRIFQQKIEDYERAGRVIVYLDESGFAHDMPRTHGYAPVGERVHGVKDWHARGRINVIGALIGKTLLTISLFIANICADIFYAWITQDLLPKLLPACVIVMDNATFHKRQDIQTAIANAGHTLEYLPPYSPDLNGIEPKWAQAKAIRKKEGCSIEQLFGRL</sequence>
<gene>
    <name evidence="3" type="ORF">AAW31_17100</name>
</gene>
<dbReference type="InterPro" id="IPR036397">
    <property type="entry name" value="RNaseH_sf"/>
</dbReference>
<dbReference type="Pfam" id="PF01710">
    <property type="entry name" value="HTH_Tnp_IS630"/>
    <property type="match status" value="1"/>
</dbReference>
<evidence type="ECO:0000259" key="1">
    <source>
        <dbReference type="Pfam" id="PF01710"/>
    </source>
</evidence>
<dbReference type="GO" id="GO:0003676">
    <property type="term" value="F:nucleic acid binding"/>
    <property type="evidence" value="ECO:0007669"/>
    <property type="project" value="InterPro"/>
</dbReference>
<evidence type="ECO:0000259" key="2">
    <source>
        <dbReference type="Pfam" id="PF13358"/>
    </source>
</evidence>
<dbReference type="RefSeq" id="WP_046851172.1">
    <property type="nucleotide sequence ID" value="NZ_CP011451.1"/>
</dbReference>
<evidence type="ECO:0000313" key="4">
    <source>
        <dbReference type="Proteomes" id="UP000034156"/>
    </source>
</evidence>
<organism evidence="3 4">
    <name type="scientific">Nitrosomonas communis</name>
    <dbReference type="NCBI Taxonomy" id="44574"/>
    <lineage>
        <taxon>Bacteria</taxon>
        <taxon>Pseudomonadati</taxon>
        <taxon>Pseudomonadota</taxon>
        <taxon>Betaproteobacteria</taxon>
        <taxon>Nitrosomonadales</taxon>
        <taxon>Nitrosomonadaceae</taxon>
        <taxon>Nitrosomonas</taxon>
    </lineage>
</organism>
<name>A0A0F7KJ66_9PROT</name>
<dbReference type="Proteomes" id="UP000034156">
    <property type="component" value="Chromosome"/>
</dbReference>
<feature type="domain" description="Transposase Synechocystis PCC 6803" evidence="1">
    <location>
        <begin position="1"/>
        <end position="113"/>
    </location>
</feature>
<protein>
    <submittedName>
        <fullName evidence="3">Transposase</fullName>
    </submittedName>
</protein>
<proteinExistence type="predicted"/>
<keyword evidence="4" id="KW-1185">Reference proteome</keyword>
<accession>A0A0F7KJ66</accession>
<dbReference type="OrthoDB" id="9772604at2"/>
<evidence type="ECO:0000313" key="3">
    <source>
        <dbReference type="EMBL" id="AKH39148.1"/>
    </source>
</evidence>
<dbReference type="InterPro" id="IPR038717">
    <property type="entry name" value="Tc1-like_DDE_dom"/>
</dbReference>
<dbReference type="Pfam" id="PF13358">
    <property type="entry name" value="DDE_3"/>
    <property type="match status" value="1"/>
</dbReference>